<dbReference type="CDD" id="cd05266">
    <property type="entry name" value="SDR_a4"/>
    <property type="match status" value="1"/>
</dbReference>
<organism evidence="2 3">
    <name type="scientific">Saccharicrinis fermentans DSM 9555 = JCM 21142</name>
    <dbReference type="NCBI Taxonomy" id="869213"/>
    <lineage>
        <taxon>Bacteria</taxon>
        <taxon>Pseudomonadati</taxon>
        <taxon>Bacteroidota</taxon>
        <taxon>Bacteroidia</taxon>
        <taxon>Marinilabiliales</taxon>
        <taxon>Marinilabiliaceae</taxon>
        <taxon>Saccharicrinis</taxon>
    </lineage>
</organism>
<dbReference type="InterPro" id="IPR051783">
    <property type="entry name" value="NAD(P)-dependent_oxidoreduct"/>
</dbReference>
<evidence type="ECO:0000259" key="1">
    <source>
        <dbReference type="Pfam" id="PF03446"/>
    </source>
</evidence>
<reference evidence="2 3" key="1">
    <citation type="journal article" date="2014" name="Genome Announc.">
        <title>Draft Genome Sequence of Cytophaga fermentans JCM 21142T, a Facultative Anaerobe Isolated from Marine Mud.</title>
        <authorList>
            <person name="Starns D."/>
            <person name="Oshima K."/>
            <person name="Suda W."/>
            <person name="Iino T."/>
            <person name="Yuki M."/>
            <person name="Inoue J."/>
            <person name="Kitamura K."/>
            <person name="Iida T."/>
            <person name="Darby A."/>
            <person name="Hattori M."/>
            <person name="Ohkuma M."/>
        </authorList>
    </citation>
    <scope>NUCLEOTIDE SEQUENCE [LARGE SCALE GENOMIC DNA]</scope>
    <source>
        <strain evidence="2 3">JCM 21142</strain>
    </source>
</reference>
<dbReference type="STRING" id="869213.GCA_000517085_02795"/>
<evidence type="ECO:0000313" key="2">
    <source>
        <dbReference type="EMBL" id="GAF02518.1"/>
    </source>
</evidence>
<dbReference type="PANTHER" id="PTHR48079">
    <property type="entry name" value="PROTEIN YEEZ"/>
    <property type="match status" value="1"/>
</dbReference>
<sequence>MKPSISILGCGWLGIPLSTTLLKAGYPVKGSTTSPAKLKELTKLGLHPYVIDLHNRKDRNHFLNADILIIAVPHKNIDNFKFLRTQIKNSQINRLIFISSTSVYPNTNGEVTEKSQTLPTPLANIESIFSNISGIQTTIIRFAGLFGGDRKPGLFFRDDSLIKNPDGFINLIHLDDCIQIIKTLIEKNIWNQVFNACADTHPSRREYYTQEMQKEGRKPPVFDNTKASEYKIVSNDKLKKHLNYQFKHPDLTHFIEPK</sequence>
<dbReference type="GO" id="GO:0050661">
    <property type="term" value="F:NADP binding"/>
    <property type="evidence" value="ECO:0007669"/>
    <property type="project" value="InterPro"/>
</dbReference>
<dbReference type="Pfam" id="PF03446">
    <property type="entry name" value="NAD_binding_2"/>
    <property type="match status" value="1"/>
</dbReference>
<dbReference type="EMBL" id="BAMD01000010">
    <property type="protein sequence ID" value="GAF02518.1"/>
    <property type="molecule type" value="Genomic_DNA"/>
</dbReference>
<dbReference type="Proteomes" id="UP000019402">
    <property type="component" value="Unassembled WGS sequence"/>
</dbReference>
<dbReference type="InterPro" id="IPR006115">
    <property type="entry name" value="6PGDH_NADP-bd"/>
</dbReference>
<dbReference type="GO" id="GO:0005737">
    <property type="term" value="C:cytoplasm"/>
    <property type="evidence" value="ECO:0007669"/>
    <property type="project" value="TreeGrafter"/>
</dbReference>
<dbReference type="GO" id="GO:0004029">
    <property type="term" value="F:aldehyde dehydrogenase (NAD+) activity"/>
    <property type="evidence" value="ECO:0007669"/>
    <property type="project" value="TreeGrafter"/>
</dbReference>
<evidence type="ECO:0000313" key="3">
    <source>
        <dbReference type="Proteomes" id="UP000019402"/>
    </source>
</evidence>
<dbReference type="PANTHER" id="PTHR48079:SF6">
    <property type="entry name" value="NAD(P)-BINDING DOMAIN-CONTAINING PROTEIN-RELATED"/>
    <property type="match status" value="1"/>
</dbReference>
<comment type="caution">
    <text evidence="2">The sequence shown here is derived from an EMBL/GenBank/DDBJ whole genome shotgun (WGS) entry which is preliminary data.</text>
</comment>
<gene>
    <name evidence="2" type="ORF">JCM21142_31156</name>
</gene>
<dbReference type="Gene3D" id="3.40.50.720">
    <property type="entry name" value="NAD(P)-binding Rossmann-like Domain"/>
    <property type="match status" value="1"/>
</dbReference>
<dbReference type="eggNOG" id="COG0451">
    <property type="taxonomic scope" value="Bacteria"/>
</dbReference>
<protein>
    <recommendedName>
        <fullName evidence="1">6-phosphogluconate dehydrogenase NADP-binding domain-containing protein</fullName>
    </recommendedName>
</protein>
<name>W7Y4K6_9BACT</name>
<proteinExistence type="predicted"/>
<feature type="domain" description="6-phosphogluconate dehydrogenase NADP-binding" evidence="1">
    <location>
        <begin position="5"/>
        <end position="115"/>
    </location>
</feature>
<dbReference type="InterPro" id="IPR036291">
    <property type="entry name" value="NAD(P)-bd_dom_sf"/>
</dbReference>
<dbReference type="AlphaFoldDB" id="W7Y4K6"/>
<dbReference type="SUPFAM" id="SSF51735">
    <property type="entry name" value="NAD(P)-binding Rossmann-fold domains"/>
    <property type="match status" value="1"/>
</dbReference>
<accession>W7Y4K6</accession>
<keyword evidence="3" id="KW-1185">Reference proteome</keyword>